<name>A0ABC8VCJ0_9POAL</name>
<organism evidence="3 4">
    <name type="scientific">Urochloa decumbens</name>
    <dbReference type="NCBI Taxonomy" id="240449"/>
    <lineage>
        <taxon>Eukaryota</taxon>
        <taxon>Viridiplantae</taxon>
        <taxon>Streptophyta</taxon>
        <taxon>Embryophyta</taxon>
        <taxon>Tracheophyta</taxon>
        <taxon>Spermatophyta</taxon>
        <taxon>Magnoliopsida</taxon>
        <taxon>Liliopsida</taxon>
        <taxon>Poales</taxon>
        <taxon>Poaceae</taxon>
        <taxon>PACMAD clade</taxon>
        <taxon>Panicoideae</taxon>
        <taxon>Panicodae</taxon>
        <taxon>Paniceae</taxon>
        <taxon>Melinidinae</taxon>
        <taxon>Urochloa</taxon>
    </lineage>
</organism>
<dbReference type="PROSITE" id="PS50181">
    <property type="entry name" value="FBOX"/>
    <property type="match status" value="1"/>
</dbReference>
<sequence length="405" mass="44444">MMDEDTWASLPADLLVEIFRGLGASAALAGTRVCKPWRRVIIDNAARWLRPRPDCFAPRLLLGFIDIYRDRGRGRRHVRLQRLPSESPAPAGGGGGTKPHYAPRLPSVAVSSSVVQVADLAPYDVLVSSRDGLLLLLRGAGLCLCSLVTGDRKLIPTGAFNACTYVLLTGYDLAGASDAAAAGDMEVSILAVKEKRIEGGITYQTFSTRDGAWGDVTRSPRFQEGHVTRIYTGSEVICRGGAVHWLAMAADASVVKLKHTVALDVRTGRTWLTALPEGSWQWQMDCYGTLCDCPVSLATSRDGRLSVLRSYRDGIVEVWVLAGSGRWALRRKIEVPYCLGDIWFSFFGPRSGCLLGNLGSGRQIILDAERGSCCLIRCLVTQYEDECMYSYEMDWPIYLASLKHF</sequence>
<keyword evidence="4" id="KW-1185">Reference proteome</keyword>
<dbReference type="EMBL" id="OZ075111">
    <property type="protein sequence ID" value="CAL4887159.1"/>
    <property type="molecule type" value="Genomic_DNA"/>
</dbReference>
<protein>
    <recommendedName>
        <fullName evidence="2">F-box domain-containing protein</fullName>
    </recommendedName>
</protein>
<dbReference type="PANTHER" id="PTHR35828">
    <property type="entry name" value="OS08G0203800 PROTEIN-RELATED"/>
    <property type="match status" value="1"/>
</dbReference>
<accession>A0ABC8VCJ0</accession>
<evidence type="ECO:0000313" key="3">
    <source>
        <dbReference type="EMBL" id="CAL4887159.1"/>
    </source>
</evidence>
<dbReference type="AlphaFoldDB" id="A0ABC8VCJ0"/>
<dbReference type="InterPro" id="IPR001810">
    <property type="entry name" value="F-box_dom"/>
</dbReference>
<dbReference type="SUPFAM" id="SSF81383">
    <property type="entry name" value="F-box domain"/>
    <property type="match status" value="1"/>
</dbReference>
<evidence type="ECO:0000256" key="1">
    <source>
        <dbReference type="SAM" id="MobiDB-lite"/>
    </source>
</evidence>
<feature type="region of interest" description="Disordered" evidence="1">
    <location>
        <begin position="79"/>
        <end position="98"/>
    </location>
</feature>
<evidence type="ECO:0000313" key="4">
    <source>
        <dbReference type="Proteomes" id="UP001497457"/>
    </source>
</evidence>
<dbReference type="Pfam" id="PF24523">
    <property type="entry name" value="DUF7595"/>
    <property type="match status" value="1"/>
</dbReference>
<reference evidence="3" key="1">
    <citation type="submission" date="2024-10" db="EMBL/GenBank/DDBJ databases">
        <authorList>
            <person name="Ryan C."/>
        </authorList>
    </citation>
    <scope>NUCLEOTIDE SEQUENCE [LARGE SCALE GENOMIC DNA]</scope>
</reference>
<dbReference type="InterPro" id="IPR056016">
    <property type="entry name" value="DUF7595"/>
</dbReference>
<dbReference type="Proteomes" id="UP001497457">
    <property type="component" value="Chromosome 1b"/>
</dbReference>
<dbReference type="Gene3D" id="1.20.1280.50">
    <property type="match status" value="1"/>
</dbReference>
<gene>
    <name evidence="3" type="ORF">URODEC1_LOCUS1573</name>
</gene>
<proteinExistence type="predicted"/>
<feature type="domain" description="F-box" evidence="2">
    <location>
        <begin position="4"/>
        <end position="51"/>
    </location>
</feature>
<evidence type="ECO:0000259" key="2">
    <source>
        <dbReference type="PROSITE" id="PS50181"/>
    </source>
</evidence>
<dbReference type="InterPro" id="IPR036047">
    <property type="entry name" value="F-box-like_dom_sf"/>
</dbReference>
<dbReference type="PANTHER" id="PTHR35828:SF16">
    <property type="entry name" value="F-BOX DOMAIN-CONTAINING PROTEIN"/>
    <property type="match status" value="1"/>
</dbReference>
<dbReference type="Pfam" id="PF12937">
    <property type="entry name" value="F-box-like"/>
    <property type="match status" value="1"/>
</dbReference>